<gene>
    <name evidence="1" type="ORF">AVEN_168577_1</name>
</gene>
<proteinExistence type="predicted"/>
<organism evidence="1 2">
    <name type="scientific">Araneus ventricosus</name>
    <name type="common">Orbweaver spider</name>
    <name type="synonym">Epeira ventricosa</name>
    <dbReference type="NCBI Taxonomy" id="182803"/>
    <lineage>
        <taxon>Eukaryota</taxon>
        <taxon>Metazoa</taxon>
        <taxon>Ecdysozoa</taxon>
        <taxon>Arthropoda</taxon>
        <taxon>Chelicerata</taxon>
        <taxon>Arachnida</taxon>
        <taxon>Araneae</taxon>
        <taxon>Araneomorphae</taxon>
        <taxon>Entelegynae</taxon>
        <taxon>Araneoidea</taxon>
        <taxon>Araneidae</taxon>
        <taxon>Araneus</taxon>
    </lineage>
</organism>
<keyword evidence="2" id="KW-1185">Reference proteome</keyword>
<sequence length="121" mass="14005">MGTFVTTLYHCRRQGFQKLLDKLSLLSGRGQHVGWNTSLKCYDIPAGGQLIPMYLTCACNRPRYTTILRWNRASNLESRCTEVEPPGYYCPRNNQETSDDSRTETCFRFSQNTCFIKNMKC</sequence>
<evidence type="ECO:0000313" key="1">
    <source>
        <dbReference type="EMBL" id="GBN17046.1"/>
    </source>
</evidence>
<comment type="caution">
    <text evidence="1">The sequence shown here is derived from an EMBL/GenBank/DDBJ whole genome shotgun (WGS) entry which is preliminary data.</text>
</comment>
<dbReference type="EMBL" id="BGPR01006217">
    <property type="protein sequence ID" value="GBN17046.1"/>
    <property type="molecule type" value="Genomic_DNA"/>
</dbReference>
<dbReference type="Proteomes" id="UP000499080">
    <property type="component" value="Unassembled WGS sequence"/>
</dbReference>
<dbReference type="AlphaFoldDB" id="A0A4Y2LU43"/>
<name>A0A4Y2LU43_ARAVE</name>
<reference evidence="1 2" key="1">
    <citation type="journal article" date="2019" name="Sci. Rep.">
        <title>Orb-weaving spider Araneus ventricosus genome elucidates the spidroin gene catalogue.</title>
        <authorList>
            <person name="Kono N."/>
            <person name="Nakamura H."/>
            <person name="Ohtoshi R."/>
            <person name="Moran D.A.P."/>
            <person name="Shinohara A."/>
            <person name="Yoshida Y."/>
            <person name="Fujiwara M."/>
            <person name="Mori M."/>
            <person name="Tomita M."/>
            <person name="Arakawa K."/>
        </authorList>
    </citation>
    <scope>NUCLEOTIDE SEQUENCE [LARGE SCALE GENOMIC DNA]</scope>
</reference>
<evidence type="ECO:0000313" key="2">
    <source>
        <dbReference type="Proteomes" id="UP000499080"/>
    </source>
</evidence>
<protein>
    <submittedName>
        <fullName evidence="1">Uncharacterized protein</fullName>
    </submittedName>
</protein>
<accession>A0A4Y2LU43</accession>